<dbReference type="InterPro" id="IPR000626">
    <property type="entry name" value="Ubiquitin-like_dom"/>
</dbReference>
<dbReference type="GO" id="GO:0035371">
    <property type="term" value="C:microtubule plus-end"/>
    <property type="evidence" value="ECO:0007669"/>
    <property type="project" value="TreeGrafter"/>
</dbReference>
<dbReference type="InterPro" id="IPR036859">
    <property type="entry name" value="CAP-Gly_dom_sf"/>
</dbReference>
<dbReference type="PROSITE" id="PS50245">
    <property type="entry name" value="CAP_GLY_2"/>
    <property type="match status" value="1"/>
</dbReference>
<dbReference type="CDD" id="cd17039">
    <property type="entry name" value="Ubl_ubiquitin_like"/>
    <property type="match status" value="1"/>
</dbReference>
<evidence type="ECO:0000256" key="1">
    <source>
        <dbReference type="ARBA" id="ARBA00004496"/>
    </source>
</evidence>
<comment type="subcellular location">
    <subcellularLocation>
        <location evidence="1">Cytoplasm</location>
    </subcellularLocation>
</comment>
<dbReference type="VEuPathDB" id="TrichDB:TRFO_20332"/>
<comment type="similarity">
    <text evidence="4">Belongs to the TBCB family.</text>
</comment>
<dbReference type="GO" id="GO:0051010">
    <property type="term" value="F:microtubule plus-end binding"/>
    <property type="evidence" value="ECO:0007669"/>
    <property type="project" value="TreeGrafter"/>
</dbReference>
<evidence type="ECO:0000256" key="4">
    <source>
        <dbReference type="ARBA" id="ARBA00025779"/>
    </source>
</evidence>
<name>A0A1J4KM40_9EUKA</name>
<protein>
    <submittedName>
        <fullName evidence="7">CAP-Gly domain containing protein</fullName>
    </submittedName>
</protein>
<dbReference type="PROSITE" id="PS50053">
    <property type="entry name" value="UBIQUITIN_2"/>
    <property type="match status" value="1"/>
</dbReference>
<gene>
    <name evidence="7" type="ORF">TRFO_20332</name>
</gene>
<dbReference type="GO" id="GO:0005634">
    <property type="term" value="C:nucleus"/>
    <property type="evidence" value="ECO:0007669"/>
    <property type="project" value="TreeGrafter"/>
</dbReference>
<organism evidence="7 8">
    <name type="scientific">Tritrichomonas foetus</name>
    <dbReference type="NCBI Taxonomy" id="1144522"/>
    <lineage>
        <taxon>Eukaryota</taxon>
        <taxon>Metamonada</taxon>
        <taxon>Parabasalia</taxon>
        <taxon>Tritrichomonadida</taxon>
        <taxon>Tritrichomonadidae</taxon>
        <taxon>Tritrichomonas</taxon>
    </lineage>
</organism>
<dbReference type="InterPro" id="IPR029071">
    <property type="entry name" value="Ubiquitin-like_domsf"/>
</dbReference>
<comment type="caution">
    <text evidence="7">The sequence shown here is derived from an EMBL/GenBank/DDBJ whole genome shotgun (WGS) entry which is preliminary data.</text>
</comment>
<proteinExistence type="inferred from homology"/>
<evidence type="ECO:0000259" key="5">
    <source>
        <dbReference type="PROSITE" id="PS50053"/>
    </source>
</evidence>
<dbReference type="OrthoDB" id="5295208at2759"/>
<dbReference type="PANTHER" id="PTHR18916:SF85">
    <property type="entry name" value="TUBULIN-FOLDING COFACTOR B"/>
    <property type="match status" value="1"/>
</dbReference>
<dbReference type="InterPro" id="IPR000938">
    <property type="entry name" value="CAP-Gly_domain"/>
</dbReference>
<dbReference type="GO" id="GO:0031122">
    <property type="term" value="P:cytoplasmic microtubule organization"/>
    <property type="evidence" value="ECO:0007669"/>
    <property type="project" value="TreeGrafter"/>
</dbReference>
<feature type="domain" description="CAP-Gly" evidence="6">
    <location>
        <begin position="156"/>
        <end position="198"/>
    </location>
</feature>
<dbReference type="Proteomes" id="UP000179807">
    <property type="component" value="Unassembled WGS sequence"/>
</dbReference>
<keyword evidence="2" id="KW-0963">Cytoplasm</keyword>
<dbReference type="SMART" id="SM01052">
    <property type="entry name" value="CAP_GLY"/>
    <property type="match status" value="1"/>
</dbReference>
<feature type="domain" description="Ubiquitin-like" evidence="5">
    <location>
        <begin position="4"/>
        <end position="63"/>
    </location>
</feature>
<dbReference type="EMBL" id="MLAK01000612">
    <property type="protein sequence ID" value="OHT10437.1"/>
    <property type="molecule type" value="Genomic_DNA"/>
</dbReference>
<dbReference type="RefSeq" id="XP_068363573.1">
    <property type="nucleotide sequence ID" value="XM_068501335.1"/>
</dbReference>
<evidence type="ECO:0000313" key="8">
    <source>
        <dbReference type="Proteomes" id="UP000179807"/>
    </source>
</evidence>
<reference evidence="7" key="1">
    <citation type="submission" date="2016-10" db="EMBL/GenBank/DDBJ databases">
        <authorList>
            <person name="Benchimol M."/>
            <person name="Almeida L.G."/>
            <person name="Vasconcelos A.T."/>
            <person name="Perreira-Neves A."/>
            <person name="Rosa I.A."/>
            <person name="Tasca T."/>
            <person name="Bogo M.R."/>
            <person name="de Souza W."/>
        </authorList>
    </citation>
    <scope>NUCLEOTIDE SEQUENCE [LARGE SCALE GENOMIC DNA]</scope>
    <source>
        <strain evidence="7">K</strain>
    </source>
</reference>
<evidence type="ECO:0000259" key="6">
    <source>
        <dbReference type="PROSITE" id="PS50245"/>
    </source>
</evidence>
<dbReference type="AlphaFoldDB" id="A0A1J4KM40"/>
<sequence>MMSYTVNVSVNSGLSNQLELAGNNTIQSLRQRFYAMTGFTQESMKIKVNGVLVENELQTLADLAGNTNVINIELSGRSEFGDLNDVSKVEKFEITDEDYDQRKGTFREWKRQHGIAVKGEVKSPNDSPPEGVEIGNRCEVELADKSHNRGVVRFIGKTEGSKGYWIGVELDEPFGTNNGSLKGKKYFECDDNFGVFLRAARVKVGDYPPIDWEAELADEM</sequence>
<accession>A0A1J4KM40</accession>
<dbReference type="SUPFAM" id="SSF54236">
    <property type="entry name" value="Ubiquitin-like"/>
    <property type="match status" value="1"/>
</dbReference>
<evidence type="ECO:0000256" key="3">
    <source>
        <dbReference type="ARBA" id="ARBA00023186"/>
    </source>
</evidence>
<dbReference type="Pfam" id="PF01302">
    <property type="entry name" value="CAP_GLY"/>
    <property type="match status" value="1"/>
</dbReference>
<evidence type="ECO:0000256" key="2">
    <source>
        <dbReference type="ARBA" id="ARBA00022490"/>
    </source>
</evidence>
<evidence type="ECO:0000313" key="7">
    <source>
        <dbReference type="EMBL" id="OHT10437.1"/>
    </source>
</evidence>
<keyword evidence="8" id="KW-1185">Reference proteome</keyword>
<dbReference type="PANTHER" id="PTHR18916">
    <property type="entry name" value="DYNACTIN 1-RELATED MICROTUBULE-BINDING"/>
    <property type="match status" value="1"/>
</dbReference>
<dbReference type="GeneID" id="94836039"/>
<dbReference type="Gene3D" id="2.30.30.190">
    <property type="entry name" value="CAP Gly-rich-like domain"/>
    <property type="match status" value="1"/>
</dbReference>
<keyword evidence="3" id="KW-0143">Chaperone</keyword>
<dbReference type="SUPFAM" id="SSF74924">
    <property type="entry name" value="Cap-Gly domain"/>
    <property type="match status" value="1"/>
</dbReference>
<dbReference type="GO" id="GO:0005737">
    <property type="term" value="C:cytoplasm"/>
    <property type="evidence" value="ECO:0007669"/>
    <property type="project" value="UniProtKB-SubCell"/>
</dbReference>